<feature type="compositionally biased region" description="Gly residues" evidence="1">
    <location>
        <begin position="97"/>
        <end position="117"/>
    </location>
</feature>
<dbReference type="Gene3D" id="3.10.20.90">
    <property type="entry name" value="Phosphatidylinositol 3-kinase Catalytic Subunit, Chain A, domain 1"/>
    <property type="match status" value="1"/>
</dbReference>
<evidence type="ECO:0000313" key="3">
    <source>
        <dbReference type="EMBL" id="KAG8223130.1"/>
    </source>
</evidence>
<feature type="region of interest" description="Disordered" evidence="1">
    <location>
        <begin position="189"/>
        <end position="255"/>
    </location>
</feature>
<dbReference type="InterPro" id="IPR056865">
    <property type="entry name" value="CCTL2_WNK"/>
</dbReference>
<dbReference type="OrthoDB" id="4062651at2759"/>
<dbReference type="Pfam" id="PF24889">
    <property type="entry name" value="CCTL2_WNK"/>
    <property type="match status" value="1"/>
</dbReference>
<name>A0A8K0NSK3_LADFU</name>
<dbReference type="EMBL" id="KZ308153">
    <property type="protein sequence ID" value="KAG8223130.1"/>
    <property type="molecule type" value="Genomic_DNA"/>
</dbReference>
<feature type="compositionally biased region" description="Low complexity" evidence="1">
    <location>
        <begin position="1"/>
        <end position="38"/>
    </location>
</feature>
<feature type="region of interest" description="Disordered" evidence="1">
    <location>
        <begin position="1"/>
        <end position="125"/>
    </location>
</feature>
<feature type="domain" description="Serine/threonine-protein kinase WNK CCTL2" evidence="2">
    <location>
        <begin position="120"/>
        <end position="193"/>
    </location>
</feature>
<feature type="non-terminal residue" evidence="3">
    <location>
        <position position="1"/>
    </location>
</feature>
<keyword evidence="4" id="KW-1185">Reference proteome</keyword>
<sequence>PLDISSAQNYQQQQLQAQLQSSSSVPASAPPSAQVPPNELGFDASVTESSQQPGEKLDQGLGSESVQMGEDGKPLASGEKKLERKKTGNKKRRVTGAGPGGIPGAGGSTAGGSGVGTTGPRLTVLGGDGTVVECQLETGRQKTVTFKFDIEDMVPEDIAANLVGESLLPKHQSELLARLVRDVVEQLKENPDKLPSVPFVAQAPSALSSPKKTPAPEQTPHPPSQGAPLPQSSVVPPSTSSSSSSTSSLGSDPFR</sequence>
<evidence type="ECO:0000313" key="4">
    <source>
        <dbReference type="Proteomes" id="UP000792457"/>
    </source>
</evidence>
<dbReference type="AlphaFoldDB" id="A0A8K0NSK3"/>
<organism evidence="3 4">
    <name type="scientific">Ladona fulva</name>
    <name type="common">Scarce chaser dragonfly</name>
    <name type="synonym">Libellula fulva</name>
    <dbReference type="NCBI Taxonomy" id="123851"/>
    <lineage>
        <taxon>Eukaryota</taxon>
        <taxon>Metazoa</taxon>
        <taxon>Ecdysozoa</taxon>
        <taxon>Arthropoda</taxon>
        <taxon>Hexapoda</taxon>
        <taxon>Insecta</taxon>
        <taxon>Pterygota</taxon>
        <taxon>Palaeoptera</taxon>
        <taxon>Odonata</taxon>
        <taxon>Epiprocta</taxon>
        <taxon>Anisoptera</taxon>
        <taxon>Libelluloidea</taxon>
        <taxon>Libellulidae</taxon>
        <taxon>Ladona</taxon>
    </lineage>
</organism>
<dbReference type="Proteomes" id="UP000792457">
    <property type="component" value="Unassembled WGS sequence"/>
</dbReference>
<evidence type="ECO:0000256" key="1">
    <source>
        <dbReference type="SAM" id="MobiDB-lite"/>
    </source>
</evidence>
<feature type="non-terminal residue" evidence="3">
    <location>
        <position position="255"/>
    </location>
</feature>
<proteinExistence type="predicted"/>
<evidence type="ECO:0000259" key="2">
    <source>
        <dbReference type="Pfam" id="PF24889"/>
    </source>
</evidence>
<reference evidence="3" key="2">
    <citation type="submission" date="2017-10" db="EMBL/GenBank/DDBJ databases">
        <title>Ladona fulva Genome sequencing and assembly.</title>
        <authorList>
            <person name="Murali S."/>
            <person name="Richards S."/>
            <person name="Bandaranaike D."/>
            <person name="Bellair M."/>
            <person name="Blankenburg K."/>
            <person name="Chao H."/>
            <person name="Dinh H."/>
            <person name="Doddapaneni H."/>
            <person name="Dugan-Rocha S."/>
            <person name="Elkadiri S."/>
            <person name="Gnanaolivu R."/>
            <person name="Hernandez B."/>
            <person name="Skinner E."/>
            <person name="Javaid M."/>
            <person name="Lee S."/>
            <person name="Li M."/>
            <person name="Ming W."/>
            <person name="Munidasa M."/>
            <person name="Muniz J."/>
            <person name="Nguyen L."/>
            <person name="Hughes D."/>
            <person name="Osuji N."/>
            <person name="Pu L.-L."/>
            <person name="Puazo M."/>
            <person name="Qu C."/>
            <person name="Quiroz J."/>
            <person name="Raj R."/>
            <person name="Weissenberger G."/>
            <person name="Xin Y."/>
            <person name="Zou X."/>
            <person name="Han Y."/>
            <person name="Worley K."/>
            <person name="Muzny D."/>
            <person name="Gibbs R."/>
        </authorList>
    </citation>
    <scope>NUCLEOTIDE SEQUENCE</scope>
    <source>
        <strain evidence="3">Sampled in the wild</strain>
    </source>
</reference>
<reference evidence="3" key="1">
    <citation type="submission" date="2013-04" db="EMBL/GenBank/DDBJ databases">
        <authorList>
            <person name="Qu J."/>
            <person name="Murali S.C."/>
            <person name="Bandaranaike D."/>
            <person name="Bellair M."/>
            <person name="Blankenburg K."/>
            <person name="Chao H."/>
            <person name="Dinh H."/>
            <person name="Doddapaneni H."/>
            <person name="Downs B."/>
            <person name="Dugan-Rocha S."/>
            <person name="Elkadiri S."/>
            <person name="Gnanaolivu R.D."/>
            <person name="Hernandez B."/>
            <person name="Javaid M."/>
            <person name="Jayaseelan J.C."/>
            <person name="Lee S."/>
            <person name="Li M."/>
            <person name="Ming W."/>
            <person name="Munidasa M."/>
            <person name="Muniz J."/>
            <person name="Nguyen L."/>
            <person name="Ongeri F."/>
            <person name="Osuji N."/>
            <person name="Pu L.-L."/>
            <person name="Puazo M."/>
            <person name="Qu C."/>
            <person name="Quiroz J."/>
            <person name="Raj R."/>
            <person name="Weissenberger G."/>
            <person name="Xin Y."/>
            <person name="Zou X."/>
            <person name="Han Y."/>
            <person name="Richards S."/>
            <person name="Worley K."/>
            <person name="Muzny D."/>
            <person name="Gibbs R."/>
        </authorList>
    </citation>
    <scope>NUCLEOTIDE SEQUENCE</scope>
    <source>
        <strain evidence="3">Sampled in the wild</strain>
    </source>
</reference>
<protein>
    <recommendedName>
        <fullName evidence="2">Serine/threonine-protein kinase WNK CCTL2 domain-containing protein</fullName>
    </recommendedName>
</protein>
<gene>
    <name evidence="3" type="ORF">J437_LFUL000552</name>
</gene>
<feature type="compositionally biased region" description="Basic and acidic residues" evidence="1">
    <location>
        <begin position="70"/>
        <end position="86"/>
    </location>
</feature>
<feature type="compositionally biased region" description="Low complexity" evidence="1">
    <location>
        <begin position="232"/>
        <end position="248"/>
    </location>
</feature>
<accession>A0A8K0NSK3</accession>
<comment type="caution">
    <text evidence="3">The sequence shown here is derived from an EMBL/GenBank/DDBJ whole genome shotgun (WGS) entry which is preliminary data.</text>
</comment>